<comment type="caution">
    <text evidence="2">The sequence shown here is derived from an EMBL/GenBank/DDBJ whole genome shotgun (WGS) entry which is preliminary data.</text>
</comment>
<sequence>MESDERTLLKSPIPVESEETMCPSIPMESDETIETPHSHVEMTIQSFVKMESKVDMGLPKLSAEEARKESRRKWRMRPEAKQKKREVDKKCQTISRALGKSGECVKKYRSDPVKYERQMALQ</sequence>
<organism evidence="2 3">
    <name type="scientific">Trichonephila clavata</name>
    <name type="common">Joro spider</name>
    <name type="synonym">Nephila clavata</name>
    <dbReference type="NCBI Taxonomy" id="2740835"/>
    <lineage>
        <taxon>Eukaryota</taxon>
        <taxon>Metazoa</taxon>
        <taxon>Ecdysozoa</taxon>
        <taxon>Arthropoda</taxon>
        <taxon>Chelicerata</taxon>
        <taxon>Arachnida</taxon>
        <taxon>Araneae</taxon>
        <taxon>Araneomorphae</taxon>
        <taxon>Entelegynae</taxon>
        <taxon>Araneoidea</taxon>
        <taxon>Nephilidae</taxon>
        <taxon>Trichonephila</taxon>
    </lineage>
</organism>
<proteinExistence type="predicted"/>
<feature type="compositionally biased region" description="Basic and acidic residues" evidence="1">
    <location>
        <begin position="76"/>
        <end position="90"/>
    </location>
</feature>
<name>A0A8X6FC52_TRICU</name>
<dbReference type="AlphaFoldDB" id="A0A8X6FC52"/>
<accession>A0A8X6FC52</accession>
<dbReference type="Proteomes" id="UP000887116">
    <property type="component" value="Unassembled WGS sequence"/>
</dbReference>
<reference evidence="2" key="1">
    <citation type="submission" date="2020-07" db="EMBL/GenBank/DDBJ databases">
        <title>Multicomponent nature underlies the extraordinary mechanical properties of spider dragline silk.</title>
        <authorList>
            <person name="Kono N."/>
            <person name="Nakamura H."/>
            <person name="Mori M."/>
            <person name="Yoshida Y."/>
            <person name="Ohtoshi R."/>
            <person name="Malay A.D."/>
            <person name="Moran D.A.P."/>
            <person name="Tomita M."/>
            <person name="Numata K."/>
            <person name="Arakawa K."/>
        </authorList>
    </citation>
    <scope>NUCLEOTIDE SEQUENCE</scope>
</reference>
<dbReference type="EMBL" id="BMAO01021503">
    <property type="protein sequence ID" value="GFQ75044.1"/>
    <property type="molecule type" value="Genomic_DNA"/>
</dbReference>
<keyword evidence="3" id="KW-1185">Reference proteome</keyword>
<evidence type="ECO:0000313" key="3">
    <source>
        <dbReference type="Proteomes" id="UP000887116"/>
    </source>
</evidence>
<feature type="region of interest" description="Disordered" evidence="1">
    <location>
        <begin position="1"/>
        <end position="23"/>
    </location>
</feature>
<gene>
    <name evidence="2" type="ORF">TNCT_519031</name>
</gene>
<feature type="region of interest" description="Disordered" evidence="1">
    <location>
        <begin position="59"/>
        <end position="90"/>
    </location>
</feature>
<evidence type="ECO:0000313" key="2">
    <source>
        <dbReference type="EMBL" id="GFQ75044.1"/>
    </source>
</evidence>
<protein>
    <submittedName>
        <fullName evidence="2">Uncharacterized protein</fullName>
    </submittedName>
</protein>
<evidence type="ECO:0000256" key="1">
    <source>
        <dbReference type="SAM" id="MobiDB-lite"/>
    </source>
</evidence>